<dbReference type="PANTHER" id="PTHR46499">
    <property type="entry name" value="QUEUINE TRNA-RIBOSYLTRANSFERASE"/>
    <property type="match status" value="1"/>
</dbReference>
<protein>
    <recommendedName>
        <fullName evidence="5">Queuine tRNA-ribosyltransferase</fullName>
        <ecNumber evidence="5">2.4.2.29</ecNumber>
    </recommendedName>
    <alternativeName>
        <fullName evidence="5">Guanine insertion enzyme</fullName>
    </alternativeName>
    <alternativeName>
        <fullName evidence="5">tRNA-guanine transglycosylase</fullName>
    </alternativeName>
</protein>
<feature type="binding site" evidence="5">
    <location>
        <position position="146"/>
    </location>
    <ligand>
        <name>substrate</name>
    </ligand>
</feature>
<feature type="binding site" evidence="5">
    <location>
        <position position="308"/>
    </location>
    <ligand>
        <name>Zn(2+)</name>
        <dbReference type="ChEBI" id="CHEBI:29105"/>
    </ligand>
</feature>
<feature type="binding site" evidence="5">
    <location>
        <position position="220"/>
    </location>
    <ligand>
        <name>substrate</name>
    </ligand>
</feature>
<keyword evidence="1 5" id="KW-0328">Glycosyltransferase</keyword>
<feature type="binding site" evidence="5">
    <location>
        <position position="340"/>
    </location>
    <ligand>
        <name>Zn(2+)</name>
        <dbReference type="ChEBI" id="CHEBI:29105"/>
    </ligand>
</feature>
<dbReference type="Proteomes" id="UP000647183">
    <property type="component" value="Unassembled WGS sequence"/>
</dbReference>
<comment type="cofactor">
    <cofactor evidence="5">
        <name>Zn(2+)</name>
        <dbReference type="ChEBI" id="CHEBI:29105"/>
    </cofactor>
    <text evidence="5">Binds 1 zinc ion per subunit.</text>
</comment>
<keyword evidence="2 5" id="KW-0808">Transferase</keyword>
<dbReference type="EC" id="2.4.2.29" evidence="5"/>
<dbReference type="HAMAP" id="MF_00168">
    <property type="entry name" value="Q_tRNA_Tgt"/>
    <property type="match status" value="1"/>
</dbReference>
<accession>A0ABR8UM69</accession>
<feature type="active site" description="Proton acceptor" evidence="5">
    <location>
        <position position="92"/>
    </location>
</feature>
<dbReference type="InterPro" id="IPR004803">
    <property type="entry name" value="TGT"/>
</dbReference>
<proteinExistence type="inferred from homology"/>
<gene>
    <name evidence="5 8" type="primary">tgt</name>
    <name evidence="8" type="ORF">H9645_13875</name>
</gene>
<evidence type="ECO:0000313" key="9">
    <source>
        <dbReference type="Proteomes" id="UP000647183"/>
    </source>
</evidence>
<feature type="binding site" evidence="5">
    <location>
        <position position="310"/>
    </location>
    <ligand>
        <name>Zn(2+)</name>
        <dbReference type="ChEBI" id="CHEBI:29105"/>
    </ligand>
</feature>
<dbReference type="InterPro" id="IPR036511">
    <property type="entry name" value="TGT-like_sf"/>
</dbReference>
<feature type="binding site" evidence="5">
    <location>
        <position position="313"/>
    </location>
    <ligand>
        <name>Zn(2+)</name>
        <dbReference type="ChEBI" id="CHEBI:29105"/>
    </ligand>
</feature>
<keyword evidence="4 5" id="KW-0671">Queuosine biosynthesis</keyword>
<dbReference type="InterPro" id="IPR050076">
    <property type="entry name" value="ArchSynthase1/Queuine_TRR"/>
</dbReference>
<feature type="region of interest" description="RNA binding" evidence="5">
    <location>
        <begin position="251"/>
        <end position="257"/>
    </location>
</feature>
<keyword evidence="9" id="KW-1185">Reference proteome</keyword>
<evidence type="ECO:0000256" key="3">
    <source>
        <dbReference type="ARBA" id="ARBA00022694"/>
    </source>
</evidence>
<feature type="region of interest" description="RNA binding; important for wobble base 34 recognition" evidence="5">
    <location>
        <begin position="275"/>
        <end position="279"/>
    </location>
</feature>
<dbReference type="RefSeq" id="WP_191730277.1">
    <property type="nucleotide sequence ID" value="NZ_JACSQJ010000011.1"/>
</dbReference>
<reference evidence="8 9" key="1">
    <citation type="submission" date="2020-08" db="EMBL/GenBank/DDBJ databases">
        <title>A Genomic Blueprint of the Chicken Gut Microbiome.</title>
        <authorList>
            <person name="Gilroy R."/>
            <person name="Ravi A."/>
            <person name="Getino M."/>
            <person name="Pursley I."/>
            <person name="Horton D.L."/>
            <person name="Alikhan N.-F."/>
            <person name="Baker D."/>
            <person name="Gharbi K."/>
            <person name="Hall N."/>
            <person name="Watson M."/>
            <person name="Adriaenssens E.M."/>
            <person name="Foster-Nyarko E."/>
            <person name="Jarju S."/>
            <person name="Secka A."/>
            <person name="Antonio M."/>
            <person name="Oren A."/>
            <person name="Chaudhuri R."/>
            <person name="La Ragione R.M."/>
            <person name="Hildebrand F."/>
            <person name="Pallen M.J."/>
        </authorList>
    </citation>
    <scope>NUCLEOTIDE SEQUENCE [LARGE SCALE GENOMIC DNA]</scope>
    <source>
        <strain evidence="8 9">Sa2BVA3</strain>
    </source>
</reference>
<dbReference type="InterPro" id="IPR002616">
    <property type="entry name" value="tRNA_ribo_trans-like"/>
</dbReference>
<dbReference type="Pfam" id="PF01702">
    <property type="entry name" value="TGT"/>
    <property type="match status" value="1"/>
</dbReference>
<feature type="binding site" evidence="5">
    <location>
        <position position="193"/>
    </location>
    <ligand>
        <name>substrate</name>
    </ligand>
</feature>
<evidence type="ECO:0000313" key="8">
    <source>
        <dbReference type="EMBL" id="MBD7989120.1"/>
    </source>
</evidence>
<evidence type="ECO:0000256" key="4">
    <source>
        <dbReference type="ARBA" id="ARBA00022785"/>
    </source>
</evidence>
<comment type="catalytic activity">
    <reaction evidence="5">
        <text>7-aminomethyl-7-carbaguanine + guanosine(34) in tRNA = 7-aminomethyl-7-carbaguanosine(34) in tRNA + guanine</text>
        <dbReference type="Rhea" id="RHEA:24104"/>
        <dbReference type="Rhea" id="RHEA-COMP:10341"/>
        <dbReference type="Rhea" id="RHEA-COMP:10342"/>
        <dbReference type="ChEBI" id="CHEBI:16235"/>
        <dbReference type="ChEBI" id="CHEBI:58703"/>
        <dbReference type="ChEBI" id="CHEBI:74269"/>
        <dbReference type="ChEBI" id="CHEBI:82833"/>
        <dbReference type="EC" id="2.4.2.29"/>
    </reaction>
</comment>
<feature type="region of interest" description="Disordered" evidence="6">
    <location>
        <begin position="377"/>
        <end position="400"/>
    </location>
</feature>
<dbReference type="EMBL" id="JACSQJ010000011">
    <property type="protein sequence ID" value="MBD7989120.1"/>
    <property type="molecule type" value="Genomic_DNA"/>
</dbReference>
<evidence type="ECO:0000256" key="6">
    <source>
        <dbReference type="SAM" id="MobiDB-lite"/>
    </source>
</evidence>
<sequence>MSRMHFDLLASDGAARRGRLTFPRGTVETPTFMPVGTYGTVKGMLPGQVRELGAEIILGNTFHLYLRPGLEVIGAHGGLHGFARWDGPILTDSGGFQVFSLAHRRKITEAGVTFAAPTDGSRVFIGPEESMHIQKVLGSDIVMIFDECPPVQKDGQPVDKRVIERSMELSLRWAERSKRAHEGNDAALFGIVQGGVHHDLRTRSAAGLKDIGFDGYAIGGLAVGETEAERNAMLEHTCPQLPVDRPRYLMGVGRPEDLVDGVARGVDMFDCVMPTRNARNGHYFTSFGTVRIRNSKYEHDLRPIEEGCGCAACAGGYTRAYLRHLDRCNEMLGPILGTLHNLWYYQKLMADMRAAIASGTFEAFRRSFHAARAWPAAPPERLPTSPWHTNQLISAPDRPE</sequence>
<evidence type="ECO:0000256" key="1">
    <source>
        <dbReference type="ARBA" id="ARBA00022676"/>
    </source>
</evidence>
<name>A0ABR8UM69_9GAMM</name>
<comment type="subunit">
    <text evidence="5">Homodimer. Within each dimer, one monomer is responsible for RNA recognition and catalysis, while the other monomer binds to the replacement base PreQ1.</text>
</comment>
<evidence type="ECO:0000259" key="7">
    <source>
        <dbReference type="Pfam" id="PF01702"/>
    </source>
</evidence>
<evidence type="ECO:0000256" key="5">
    <source>
        <dbReference type="HAMAP-Rule" id="MF_00168"/>
    </source>
</evidence>
<comment type="caution">
    <text evidence="8">The sequence shown here is derived from an EMBL/GenBank/DDBJ whole genome shotgun (WGS) entry which is preliminary data.</text>
</comment>
<comment type="function">
    <text evidence="5">Catalyzes the base-exchange of a guanine (G) residue with the queuine precursor 7-aminomethyl-7-deazaguanine (PreQ1) at position 34 (anticodon wobble position) in tRNAs with GU(N) anticodons (tRNA-Asp, -Asn, -His and -Tyr). Catalysis occurs through a double-displacement mechanism. The nucleophile active site attacks the C1' of nucleotide 34 to detach the guanine base from the RNA, forming a covalent enzyme-RNA intermediate. The proton acceptor active site deprotonates the incoming PreQ1, allowing a nucleophilic attack on the C1' of the ribose to form the product. After dissociation, two additional enzymatic reactions on the tRNA convert PreQ1 to queuine (Q), resulting in the hypermodified nucleoside queuosine (7-(((4,5-cis-dihydroxy-2-cyclopenten-1-yl)amino)methyl)-7-deazaguanosine).</text>
</comment>
<organism evidence="8 9">
    <name type="scientific">Luteimonas colneyensis</name>
    <dbReference type="NCBI Taxonomy" id="2762230"/>
    <lineage>
        <taxon>Bacteria</taxon>
        <taxon>Pseudomonadati</taxon>
        <taxon>Pseudomonadota</taxon>
        <taxon>Gammaproteobacteria</taxon>
        <taxon>Lysobacterales</taxon>
        <taxon>Lysobacteraceae</taxon>
        <taxon>Luteimonas</taxon>
    </lineage>
</organism>
<feature type="binding site" evidence="5">
    <location>
        <begin position="92"/>
        <end position="96"/>
    </location>
    <ligand>
        <name>substrate</name>
    </ligand>
</feature>
<evidence type="ECO:0000256" key="2">
    <source>
        <dbReference type="ARBA" id="ARBA00022679"/>
    </source>
</evidence>
<feature type="domain" description="tRNA-guanine(15) transglycosylase-like" evidence="7">
    <location>
        <begin position="14"/>
        <end position="372"/>
    </location>
</feature>
<comment type="similarity">
    <text evidence="5">Belongs to the queuine tRNA-ribosyltransferase family.</text>
</comment>
<dbReference type="SUPFAM" id="SSF51713">
    <property type="entry name" value="tRNA-guanine transglycosylase"/>
    <property type="match status" value="1"/>
</dbReference>
<dbReference type="NCBIfam" id="TIGR00449">
    <property type="entry name" value="tgt_general"/>
    <property type="match status" value="1"/>
</dbReference>
<dbReference type="GO" id="GO:0016757">
    <property type="term" value="F:glycosyltransferase activity"/>
    <property type="evidence" value="ECO:0007669"/>
    <property type="project" value="UniProtKB-KW"/>
</dbReference>
<dbReference type="Gene3D" id="3.20.20.105">
    <property type="entry name" value="Queuine tRNA-ribosyltransferase-like"/>
    <property type="match status" value="1"/>
</dbReference>
<keyword evidence="3 5" id="KW-0819">tRNA processing</keyword>
<feature type="active site" description="Nucleophile" evidence="5">
    <location>
        <position position="270"/>
    </location>
</feature>
<dbReference type="PANTHER" id="PTHR46499:SF1">
    <property type="entry name" value="QUEUINE TRNA-RIBOSYLTRANSFERASE"/>
    <property type="match status" value="1"/>
</dbReference>
<keyword evidence="5" id="KW-0479">Metal-binding</keyword>
<keyword evidence="5" id="KW-0862">Zinc</keyword>
<dbReference type="NCBIfam" id="TIGR00430">
    <property type="entry name" value="Q_tRNA_tgt"/>
    <property type="match status" value="1"/>
</dbReference>
<comment type="pathway">
    <text evidence="5">tRNA modification; tRNA-queuosine biosynthesis.</text>
</comment>